<feature type="region of interest" description="Disordered" evidence="1">
    <location>
        <begin position="122"/>
        <end position="158"/>
    </location>
</feature>
<dbReference type="PANTHER" id="PTHR17901:SF14">
    <property type="entry name" value="MAGNESIUM-DEPENDENT PHOSPHATASE 1"/>
    <property type="match status" value="1"/>
</dbReference>
<dbReference type="PANTHER" id="PTHR17901">
    <property type="entry name" value="MAGNESIUM-DEPENDENT PHOSPHATASE 1 MDP1"/>
    <property type="match status" value="1"/>
</dbReference>
<comment type="caution">
    <text evidence="2">The sequence shown here is derived from an EMBL/GenBank/DDBJ whole genome shotgun (WGS) entry which is preliminary data.</text>
</comment>
<evidence type="ECO:0000256" key="1">
    <source>
        <dbReference type="SAM" id="MobiDB-lite"/>
    </source>
</evidence>
<dbReference type="Gene3D" id="2.160.10.10">
    <property type="entry name" value="Hexapeptide repeat proteins"/>
    <property type="match status" value="1"/>
</dbReference>
<sequence>MLKTLHIIPTFSDNPAAANNRSVRALDYFDYIQIFPGDKSQHFTRIQQASGIRYEDMLFFDDEARNRNVQTELGVSFCLVRDGMTREEVDRGVWDWRKKMNITAVDKGQAIEDELSKYLKMGNTTNPAHLKPSSSRHSSQKPTTPSYKPPLTTHPSTTISETASFQGIHPISIGAGTVIHPRTKFLSFEGPIKIGDGCIIGEKSVIGGPQTSPTSSAPNPTISAIDTGSSTAPPAATTVTATILENSVSIGPLTTLNAGTHISSAATIDTSVVLGRRVRVGQHAKVCANCCIPDDGVVDHWVVIWGGVGGMGQGDAAGSRLQRRKRANGQHQQRSGEAGYAGAAVEKGRLGVLEKEREGLTKLIGAGGAGGGARRK</sequence>
<dbReference type="Proteomes" id="UP000091918">
    <property type="component" value="Unassembled WGS sequence"/>
</dbReference>
<dbReference type="EMBL" id="LGUA01002940">
    <property type="protein sequence ID" value="OAX77262.1"/>
    <property type="molecule type" value="Genomic_DNA"/>
</dbReference>
<gene>
    <name evidence="2" type="ORF">ACJ72_08442</name>
</gene>
<dbReference type="InterPro" id="IPR011004">
    <property type="entry name" value="Trimer_LpxA-like_sf"/>
</dbReference>
<name>A0A1B7NKH2_9EURO</name>
<proteinExistence type="predicted"/>
<evidence type="ECO:0000313" key="3">
    <source>
        <dbReference type="Proteomes" id="UP000091918"/>
    </source>
</evidence>
<protein>
    <submittedName>
        <fullName evidence="2">Uncharacterized protein</fullName>
    </submittedName>
</protein>
<reference evidence="2 3" key="1">
    <citation type="submission" date="2015-07" db="EMBL/GenBank/DDBJ databases">
        <title>Emmonsia species relationships and genome sequence.</title>
        <authorList>
            <person name="Cuomo C.A."/>
            <person name="Schwartz I.S."/>
            <person name="Kenyon C."/>
            <person name="de Hoog G.S."/>
            <person name="Govender N.P."/>
            <person name="Botha A."/>
            <person name="Moreno L."/>
            <person name="de Vries M."/>
            <person name="Munoz J.F."/>
            <person name="Stielow J.B."/>
        </authorList>
    </citation>
    <scope>NUCLEOTIDE SEQUENCE [LARGE SCALE GENOMIC DNA]</scope>
    <source>
        <strain evidence="2 3">CBS 136260</strain>
    </source>
</reference>
<accession>A0A1B7NKH2</accession>
<dbReference type="Pfam" id="PF12689">
    <property type="entry name" value="Acid_PPase"/>
    <property type="match status" value="1"/>
</dbReference>
<keyword evidence="3" id="KW-1185">Reference proteome</keyword>
<dbReference type="Gene3D" id="3.40.50.1000">
    <property type="entry name" value="HAD superfamily/HAD-like"/>
    <property type="match status" value="1"/>
</dbReference>
<dbReference type="SUPFAM" id="SSF56784">
    <property type="entry name" value="HAD-like"/>
    <property type="match status" value="1"/>
</dbReference>
<dbReference type="OrthoDB" id="2355at2759"/>
<feature type="compositionally biased region" description="Polar residues" evidence="1">
    <location>
        <begin position="122"/>
        <end position="146"/>
    </location>
</feature>
<organism evidence="2 3">
    <name type="scientific">Emergomyces africanus</name>
    <dbReference type="NCBI Taxonomy" id="1955775"/>
    <lineage>
        <taxon>Eukaryota</taxon>
        <taxon>Fungi</taxon>
        <taxon>Dikarya</taxon>
        <taxon>Ascomycota</taxon>
        <taxon>Pezizomycotina</taxon>
        <taxon>Eurotiomycetes</taxon>
        <taxon>Eurotiomycetidae</taxon>
        <taxon>Onygenales</taxon>
        <taxon>Ajellomycetaceae</taxon>
        <taxon>Emergomyces</taxon>
    </lineage>
</organism>
<dbReference type="InterPro" id="IPR036412">
    <property type="entry name" value="HAD-like_sf"/>
</dbReference>
<feature type="compositionally biased region" description="Polar residues" evidence="1">
    <location>
        <begin position="209"/>
        <end position="230"/>
    </location>
</feature>
<dbReference type="SUPFAM" id="SSF51161">
    <property type="entry name" value="Trimeric LpxA-like enzymes"/>
    <property type="match status" value="1"/>
</dbReference>
<dbReference type="InterPro" id="IPR010036">
    <property type="entry name" value="MDP_1_eu_arc"/>
</dbReference>
<dbReference type="InterPro" id="IPR023214">
    <property type="entry name" value="HAD_sf"/>
</dbReference>
<feature type="region of interest" description="Disordered" evidence="1">
    <location>
        <begin position="209"/>
        <end position="233"/>
    </location>
</feature>
<dbReference type="AlphaFoldDB" id="A0A1B7NKH2"/>
<dbReference type="GO" id="GO:0003993">
    <property type="term" value="F:acid phosphatase activity"/>
    <property type="evidence" value="ECO:0007669"/>
    <property type="project" value="TreeGrafter"/>
</dbReference>
<evidence type="ECO:0000313" key="2">
    <source>
        <dbReference type="EMBL" id="OAX77262.1"/>
    </source>
</evidence>
<dbReference type="STRING" id="1658172.A0A1B7NKH2"/>